<dbReference type="CDD" id="cd14773">
    <property type="entry name" value="TrHb2_PhHbO-like_O"/>
    <property type="match status" value="1"/>
</dbReference>
<keyword evidence="4" id="KW-0479">Metal-binding</keyword>
<dbReference type="InterPro" id="IPR009050">
    <property type="entry name" value="Globin-like_sf"/>
</dbReference>
<evidence type="ECO:0000256" key="1">
    <source>
        <dbReference type="ARBA" id="ARBA00001971"/>
    </source>
</evidence>
<dbReference type="KEGG" id="shd:SUTH_01780"/>
<keyword evidence="2" id="KW-0813">Transport</keyword>
<dbReference type="EMBL" id="AP012547">
    <property type="protein sequence ID" value="BAO29572.1"/>
    <property type="molecule type" value="Genomic_DNA"/>
</dbReference>
<dbReference type="RefSeq" id="WP_041098648.1">
    <property type="nucleotide sequence ID" value="NZ_AP012547.1"/>
</dbReference>
<evidence type="ECO:0000256" key="6">
    <source>
        <dbReference type="ARBA" id="ARBA00034496"/>
    </source>
</evidence>
<dbReference type="STRING" id="1223802.SUTH_01780"/>
<gene>
    <name evidence="8" type="ORF">SUTH_01780</name>
</gene>
<dbReference type="InterPro" id="IPR044203">
    <property type="entry name" value="GlbO/GLB3-like"/>
</dbReference>
<keyword evidence="3 7" id="KW-0349">Heme</keyword>
<dbReference type="PANTHER" id="PTHR47366">
    <property type="entry name" value="TWO-ON-TWO HEMOGLOBIN-3"/>
    <property type="match status" value="1"/>
</dbReference>
<name>W0SF28_9PROT</name>
<dbReference type="PANTHER" id="PTHR47366:SF1">
    <property type="entry name" value="TWO-ON-TWO HEMOGLOBIN-3"/>
    <property type="match status" value="1"/>
</dbReference>
<dbReference type="AlphaFoldDB" id="W0SF28"/>
<evidence type="ECO:0000256" key="2">
    <source>
        <dbReference type="ARBA" id="ARBA00022448"/>
    </source>
</evidence>
<dbReference type="InterPro" id="IPR012292">
    <property type="entry name" value="Globin/Proto"/>
</dbReference>
<sequence length="133" mass="15095">MNETTTPFSRIGGEPAVRQLVQRFYELMDTLPEAYGIRKLHAADLSSAEEKLFMFLCGWLGGPQLYVEKFGHPKLRARHLPFTIASNEAEQWMLCMRQAMAEVIPDDGLRAALDKSLNDLAHHMRNRGDPPNV</sequence>
<dbReference type="GO" id="GO:0020037">
    <property type="term" value="F:heme binding"/>
    <property type="evidence" value="ECO:0007669"/>
    <property type="project" value="InterPro"/>
</dbReference>
<dbReference type="HOGENOM" id="CLU_103526_3_0_4"/>
<dbReference type="Gene3D" id="1.10.490.10">
    <property type="entry name" value="Globins"/>
    <property type="match status" value="1"/>
</dbReference>
<dbReference type="GO" id="GO:0005344">
    <property type="term" value="F:oxygen carrier activity"/>
    <property type="evidence" value="ECO:0007669"/>
    <property type="project" value="InterPro"/>
</dbReference>
<dbReference type="GO" id="GO:0019825">
    <property type="term" value="F:oxygen binding"/>
    <property type="evidence" value="ECO:0007669"/>
    <property type="project" value="InterPro"/>
</dbReference>
<keyword evidence="9" id="KW-1185">Reference proteome</keyword>
<dbReference type="GO" id="GO:0046872">
    <property type="term" value="F:metal ion binding"/>
    <property type="evidence" value="ECO:0007669"/>
    <property type="project" value="UniProtKB-KW"/>
</dbReference>
<organism evidence="8 9">
    <name type="scientific">Sulfuritalea hydrogenivorans sk43H</name>
    <dbReference type="NCBI Taxonomy" id="1223802"/>
    <lineage>
        <taxon>Bacteria</taxon>
        <taxon>Pseudomonadati</taxon>
        <taxon>Pseudomonadota</taxon>
        <taxon>Betaproteobacteria</taxon>
        <taxon>Nitrosomonadales</taxon>
        <taxon>Sterolibacteriaceae</taxon>
        <taxon>Sulfuritalea</taxon>
    </lineage>
</organism>
<evidence type="ECO:0000256" key="5">
    <source>
        <dbReference type="ARBA" id="ARBA00023004"/>
    </source>
</evidence>
<dbReference type="Pfam" id="PF01152">
    <property type="entry name" value="Bac_globin"/>
    <property type="match status" value="1"/>
</dbReference>
<dbReference type="PROSITE" id="PS01213">
    <property type="entry name" value="GLOBIN_FAM_2"/>
    <property type="match status" value="1"/>
</dbReference>
<dbReference type="SUPFAM" id="SSF46458">
    <property type="entry name" value="Globin-like"/>
    <property type="match status" value="1"/>
</dbReference>
<evidence type="ECO:0000313" key="8">
    <source>
        <dbReference type="EMBL" id="BAO29572.1"/>
    </source>
</evidence>
<evidence type="ECO:0000256" key="4">
    <source>
        <dbReference type="ARBA" id="ARBA00022723"/>
    </source>
</evidence>
<comment type="cofactor">
    <cofactor evidence="1">
        <name>heme</name>
        <dbReference type="ChEBI" id="CHEBI:30413"/>
    </cofactor>
</comment>
<proteinExistence type="inferred from homology"/>
<accession>W0SF28</accession>
<evidence type="ECO:0000256" key="3">
    <source>
        <dbReference type="ARBA" id="ARBA00022617"/>
    </source>
</evidence>
<evidence type="ECO:0000256" key="7">
    <source>
        <dbReference type="PIRSR" id="PIRSR601486-1"/>
    </source>
</evidence>
<keyword evidence="5" id="KW-0408">Iron</keyword>
<dbReference type="InterPro" id="IPR001486">
    <property type="entry name" value="Hemoglobin_trunc"/>
</dbReference>
<dbReference type="InterPro" id="IPR019795">
    <property type="entry name" value="Globin_bac-like_CS"/>
</dbReference>
<feature type="binding site" description="distal binding residue" evidence="7">
    <location>
        <position position="122"/>
    </location>
    <ligand>
        <name>heme</name>
        <dbReference type="ChEBI" id="CHEBI:30413"/>
    </ligand>
    <ligandPart>
        <name>Fe</name>
        <dbReference type="ChEBI" id="CHEBI:18248"/>
    </ligandPart>
</feature>
<comment type="similarity">
    <text evidence="6">Belongs to the truncated hemoglobin family. Group II subfamily.</text>
</comment>
<dbReference type="Proteomes" id="UP000031637">
    <property type="component" value="Chromosome"/>
</dbReference>
<reference evidence="8 9" key="1">
    <citation type="journal article" date="2014" name="Syst. Appl. Microbiol.">
        <title>Complete genomes of freshwater sulfur oxidizers Sulfuricella denitrificans skB26 and Sulfuritalea hydrogenivorans sk43H: genetic insights into the sulfur oxidation pathway of betaproteobacteria.</title>
        <authorList>
            <person name="Watanabe T."/>
            <person name="Kojima H."/>
            <person name="Fukui M."/>
        </authorList>
    </citation>
    <scope>NUCLEOTIDE SEQUENCE [LARGE SCALE GENOMIC DNA]</scope>
    <source>
        <strain evidence="8">DSM22779</strain>
    </source>
</reference>
<dbReference type="OrthoDB" id="9790913at2"/>
<protein>
    <submittedName>
        <fullName evidence="8">Globin-like protein</fullName>
    </submittedName>
</protein>
<evidence type="ECO:0000313" key="9">
    <source>
        <dbReference type="Proteomes" id="UP000031637"/>
    </source>
</evidence>